<dbReference type="Pfam" id="PF00179">
    <property type="entry name" value="UQ_con"/>
    <property type="match status" value="1"/>
</dbReference>
<dbReference type="FunFam" id="3.10.110.10:FF:000094">
    <property type="entry name" value="Probable ubiquitin-conjugating enzyme E2 23"/>
    <property type="match status" value="1"/>
</dbReference>
<evidence type="ECO:0000256" key="2">
    <source>
        <dbReference type="ARBA" id="ARBA00022786"/>
    </source>
</evidence>
<dbReference type="SMART" id="SM00212">
    <property type="entry name" value="UBCc"/>
    <property type="match status" value="1"/>
</dbReference>
<evidence type="ECO:0000313" key="6">
    <source>
        <dbReference type="Proteomes" id="UP001182556"/>
    </source>
</evidence>
<accession>A0AAD9CV63</accession>
<protein>
    <recommendedName>
        <fullName evidence="4">UBC core domain-containing protein</fullName>
    </recommendedName>
</protein>
<dbReference type="Proteomes" id="UP001182556">
    <property type="component" value="Unassembled WGS sequence"/>
</dbReference>
<evidence type="ECO:0000259" key="4">
    <source>
        <dbReference type="PROSITE" id="PS50127"/>
    </source>
</evidence>
<organism evidence="5 6">
    <name type="scientific">Papiliotrema laurentii</name>
    <name type="common">Cryptococcus laurentii</name>
    <dbReference type="NCBI Taxonomy" id="5418"/>
    <lineage>
        <taxon>Eukaryota</taxon>
        <taxon>Fungi</taxon>
        <taxon>Dikarya</taxon>
        <taxon>Basidiomycota</taxon>
        <taxon>Agaricomycotina</taxon>
        <taxon>Tremellomycetes</taxon>
        <taxon>Tremellales</taxon>
        <taxon>Rhynchogastremaceae</taxon>
        <taxon>Papiliotrema</taxon>
    </lineage>
</organism>
<name>A0AAD9CV63_PAPLA</name>
<keyword evidence="6" id="KW-1185">Reference proteome</keyword>
<dbReference type="InterPro" id="IPR000608">
    <property type="entry name" value="UBC"/>
</dbReference>
<evidence type="ECO:0000256" key="1">
    <source>
        <dbReference type="ARBA" id="ARBA00022679"/>
    </source>
</evidence>
<dbReference type="GO" id="GO:0061631">
    <property type="term" value="F:ubiquitin conjugating enzyme activity"/>
    <property type="evidence" value="ECO:0007669"/>
    <property type="project" value="TreeGrafter"/>
</dbReference>
<feature type="region of interest" description="Disordered" evidence="3">
    <location>
        <begin position="556"/>
        <end position="643"/>
    </location>
</feature>
<dbReference type="PANTHER" id="PTHR46116">
    <property type="entry name" value="(E3-INDEPENDENT) E2 UBIQUITIN-CONJUGATING ENZYME"/>
    <property type="match status" value="1"/>
</dbReference>
<feature type="compositionally biased region" description="Low complexity" evidence="3">
    <location>
        <begin position="623"/>
        <end position="636"/>
    </location>
</feature>
<feature type="compositionally biased region" description="Polar residues" evidence="3">
    <location>
        <begin position="604"/>
        <end position="618"/>
    </location>
</feature>
<dbReference type="AlphaFoldDB" id="A0AAD9CV63"/>
<dbReference type="Gene3D" id="3.10.110.10">
    <property type="entry name" value="Ubiquitin Conjugating Enzyme"/>
    <property type="match status" value="1"/>
</dbReference>
<dbReference type="PROSITE" id="PS50127">
    <property type="entry name" value="UBC_2"/>
    <property type="match status" value="1"/>
</dbReference>
<keyword evidence="1" id="KW-0808">Transferase</keyword>
<comment type="caution">
    <text evidence="5">The sequence shown here is derived from an EMBL/GenBank/DDBJ whole genome shotgun (WGS) entry which is preliminary data.</text>
</comment>
<keyword evidence="2" id="KW-0833">Ubl conjugation pathway</keyword>
<dbReference type="PANTHER" id="PTHR46116:SF15">
    <property type="entry name" value="(E3-INDEPENDENT) E2 UBIQUITIN-CONJUGATING ENZYME"/>
    <property type="match status" value="1"/>
</dbReference>
<feature type="domain" description="UBC core" evidence="4">
    <location>
        <begin position="675"/>
        <end position="839"/>
    </location>
</feature>
<dbReference type="SUPFAM" id="SSF54495">
    <property type="entry name" value="UBC-like"/>
    <property type="match status" value="1"/>
</dbReference>
<dbReference type="InterPro" id="IPR016135">
    <property type="entry name" value="UBQ-conjugating_enzyme/RWD"/>
</dbReference>
<dbReference type="EMBL" id="JAODAN010000008">
    <property type="protein sequence ID" value="KAK1922697.1"/>
    <property type="molecule type" value="Genomic_DNA"/>
</dbReference>
<reference evidence="5" key="1">
    <citation type="submission" date="2023-02" db="EMBL/GenBank/DDBJ databases">
        <title>Identification and recombinant expression of a fungal hydrolase from Papiliotrema laurentii that hydrolyzes apple cutin and clears colloidal polyester polyurethane.</title>
        <authorList>
            <consortium name="DOE Joint Genome Institute"/>
            <person name="Roman V.A."/>
            <person name="Bojanowski C."/>
            <person name="Crable B.R."/>
            <person name="Wagner D.N."/>
            <person name="Hung C.S."/>
            <person name="Nadeau L.J."/>
            <person name="Schratz L."/>
            <person name="Haridas S."/>
            <person name="Pangilinan J."/>
            <person name="Lipzen A."/>
            <person name="Na H."/>
            <person name="Yan M."/>
            <person name="Ng V."/>
            <person name="Grigoriev I.V."/>
            <person name="Spatafora J.W."/>
            <person name="Barlow D."/>
            <person name="Biffinger J."/>
            <person name="Kelley-Loughnane N."/>
            <person name="Varaljay V.A."/>
            <person name="Crookes-Goodson W.J."/>
        </authorList>
    </citation>
    <scope>NUCLEOTIDE SEQUENCE</scope>
    <source>
        <strain evidence="5">5307AH</strain>
    </source>
</reference>
<dbReference type="CDD" id="cd23837">
    <property type="entry name" value="UBCc_UBE2O"/>
    <property type="match status" value="1"/>
</dbReference>
<sequence length="931" mass="104466">MPAPRSLPGIPDDYTSKLFRGDSITKVTDPDFRGKVLRCWADEEGDLPEDGPRHPLDRPLLRGEVGISESKTGNLSIVPESTLVLRQRDFLVGDIVKRSLVNVESAVVIDAKHQVRVTKLIGGEILKGWVPYDKLRSSLILDVRDRVVYDEWLGTVEEVVEEAVVEGQDGSNYRFTLSGGTLGPGRLVAEVIDRDPSHHFHQFMTPTLPPSANPTTDVIIEVRPVLVFITWHAINQMLSIAEQDRHPEPKRFWKGEELKDLTHVDASQIDPPAAGSTVIFRDESDEKEYGFEPSTHIGGEFKLRALKVVETKSRLRLKWQDGTETEEWSSDLVPHQHIDDYETWPGDHVVWRGDNGERRPAVVQRVNPHQRIADLYFPDNQEKQTVSVLEIDLGGAGKEHYGVGIGLHVMLCNDNLTPLPEVPPIGRFETPMANMMWRNEVAQKAVEYGSQLHSPPSVQAIRPEGDPSKIGWYGDVVDLHPDGMVSVKVVSGEIKQVSIKQLQLLGNPEMLEEMEMDMMEHIDPATGLPTIPMDMVVPDFMHPYDDEEMMSDASWETMSGQDDEEGGEWVDDDQEEGEGEAEEMEIDEDEQERRDIEEVDPLVSPSTSPAGSWANLTQPEAGPSSPKQSKSLPKGSTGMPSLEDDEEWRRFEMLEEAPEDHHFIKELAYAAGSKAYHTRLAKEHRALMSSLPENILVRTYENRTDLMRCLIIGPEGTPYANAPFVFDVYLNPMKFPHEPPVVHFHSHTFGKGRCNPNLYEEGKVCLSVLGTWSGDKSESWNPAKSSLLQVFVSISGLVLVRSPYHCEPAFAKLEGTREGRVNSRLYSEKAYVLSRSFVRTALERPPTGLENELRHLYFSKGRLAAVIDHAQRLITKGEERAASGKDEVEEEDAEMWNADAVGSLTMGAILTLKRTIVVLEKILREHEAGRA</sequence>
<gene>
    <name evidence="5" type="ORF">DB88DRAFT_456054</name>
</gene>
<evidence type="ECO:0000256" key="3">
    <source>
        <dbReference type="SAM" id="MobiDB-lite"/>
    </source>
</evidence>
<proteinExistence type="predicted"/>
<evidence type="ECO:0000313" key="5">
    <source>
        <dbReference type="EMBL" id="KAK1922697.1"/>
    </source>
</evidence>
<feature type="compositionally biased region" description="Acidic residues" evidence="3">
    <location>
        <begin position="561"/>
        <end position="590"/>
    </location>
</feature>